<comment type="caution">
    <text evidence="2">The sequence shown here is derived from an EMBL/GenBank/DDBJ whole genome shotgun (WGS) entry which is preliminary data.</text>
</comment>
<reference evidence="2 3" key="1">
    <citation type="submission" date="2024-08" db="EMBL/GenBank/DDBJ databases">
        <authorList>
            <person name="Cucini C."/>
            <person name="Frati F."/>
        </authorList>
    </citation>
    <scope>NUCLEOTIDE SEQUENCE [LARGE SCALE GENOMIC DNA]</scope>
</reference>
<evidence type="ECO:0000313" key="2">
    <source>
        <dbReference type="EMBL" id="CAL8095989.1"/>
    </source>
</evidence>
<accession>A0ABP1QH29</accession>
<keyword evidence="3" id="KW-1185">Reference proteome</keyword>
<evidence type="ECO:0000256" key="1">
    <source>
        <dbReference type="SAM" id="MobiDB-lite"/>
    </source>
</evidence>
<sequence>MADNDSGLDYVDSLSSGIADENKDGDLEQEEIKEAKSGGFPDPLENEDPFNPTQPLHTDPPGIKEAKVIKSKTKSISTADGGTGKSVLASKKGFKVLKPPRLRSNDSVELLDPEEEKLKMLPDCCEFVKKNEGYEADDSRKDMTSAWFATIKLG</sequence>
<organism evidence="2 3">
    <name type="scientific">Orchesella dallaii</name>
    <dbReference type="NCBI Taxonomy" id="48710"/>
    <lineage>
        <taxon>Eukaryota</taxon>
        <taxon>Metazoa</taxon>
        <taxon>Ecdysozoa</taxon>
        <taxon>Arthropoda</taxon>
        <taxon>Hexapoda</taxon>
        <taxon>Collembola</taxon>
        <taxon>Entomobryomorpha</taxon>
        <taxon>Entomobryoidea</taxon>
        <taxon>Orchesellidae</taxon>
        <taxon>Orchesellinae</taxon>
        <taxon>Orchesella</taxon>
    </lineage>
</organism>
<feature type="region of interest" description="Disordered" evidence="1">
    <location>
        <begin position="1"/>
        <end position="64"/>
    </location>
</feature>
<protein>
    <submittedName>
        <fullName evidence="2">Uncharacterized protein</fullName>
    </submittedName>
</protein>
<name>A0ABP1QH29_9HEXA</name>
<dbReference type="EMBL" id="CAXLJM020000027">
    <property type="protein sequence ID" value="CAL8095989.1"/>
    <property type="molecule type" value="Genomic_DNA"/>
</dbReference>
<dbReference type="PROSITE" id="PS00018">
    <property type="entry name" value="EF_HAND_1"/>
    <property type="match status" value="1"/>
</dbReference>
<feature type="compositionally biased region" description="Basic and acidic residues" evidence="1">
    <location>
        <begin position="20"/>
        <end position="36"/>
    </location>
</feature>
<evidence type="ECO:0000313" key="3">
    <source>
        <dbReference type="Proteomes" id="UP001642540"/>
    </source>
</evidence>
<dbReference type="Proteomes" id="UP001642540">
    <property type="component" value="Unassembled WGS sequence"/>
</dbReference>
<gene>
    <name evidence="2" type="ORF">ODALV1_LOCUS9232</name>
</gene>
<dbReference type="InterPro" id="IPR018247">
    <property type="entry name" value="EF_Hand_1_Ca_BS"/>
</dbReference>
<proteinExistence type="predicted"/>